<dbReference type="Pfam" id="PF00258">
    <property type="entry name" value="Flavodoxin_1"/>
    <property type="match status" value="1"/>
</dbReference>
<name>G9Y5T0_HAFAL</name>
<feature type="domain" description="Flavodoxin-like" evidence="8">
    <location>
        <begin position="261"/>
        <end position="400"/>
    </location>
</feature>
<dbReference type="Proteomes" id="UP000005959">
    <property type="component" value="Unassembled WGS sequence"/>
</dbReference>
<dbReference type="InterPro" id="IPR024934">
    <property type="entry name" value="Rubredoxin-like_dom"/>
</dbReference>
<keyword evidence="3" id="KW-0285">Flavoprotein</keyword>
<keyword evidence="5" id="KW-0479">Metal-binding</keyword>
<dbReference type="GO" id="GO:0009055">
    <property type="term" value="F:electron transfer activity"/>
    <property type="evidence" value="ECO:0007669"/>
    <property type="project" value="InterPro"/>
</dbReference>
<evidence type="ECO:0000313" key="10">
    <source>
        <dbReference type="EMBL" id="EHM43442.1"/>
    </source>
</evidence>
<dbReference type="InterPro" id="IPR029039">
    <property type="entry name" value="Flavoprotein-like_sf"/>
</dbReference>
<keyword evidence="7" id="KW-0408">Iron</keyword>
<dbReference type="InterPro" id="IPR045761">
    <property type="entry name" value="ODP_dom"/>
</dbReference>
<dbReference type="InterPro" id="IPR024935">
    <property type="entry name" value="Rubredoxin_dom"/>
</dbReference>
<dbReference type="SUPFAM" id="SSF56281">
    <property type="entry name" value="Metallo-hydrolase/oxidoreductase"/>
    <property type="match status" value="1"/>
</dbReference>
<dbReference type="Gene3D" id="3.60.15.10">
    <property type="entry name" value="Ribonuclease Z/Hydroxyacylglutathione hydrolase-like"/>
    <property type="match status" value="1"/>
</dbReference>
<dbReference type="HOGENOM" id="CLU_017490_0_1_6"/>
<evidence type="ECO:0000256" key="3">
    <source>
        <dbReference type="ARBA" id="ARBA00022630"/>
    </source>
</evidence>
<dbReference type="GO" id="GO:0016491">
    <property type="term" value="F:oxidoreductase activity"/>
    <property type="evidence" value="ECO:0007669"/>
    <property type="project" value="InterPro"/>
</dbReference>
<dbReference type="Pfam" id="PF00301">
    <property type="entry name" value="Rubredoxin"/>
    <property type="match status" value="1"/>
</dbReference>
<dbReference type="InterPro" id="IPR016440">
    <property type="entry name" value="Rubredoxin-O_OxRdtase"/>
</dbReference>
<dbReference type="InterPro" id="IPR008254">
    <property type="entry name" value="Flavodoxin/NO_synth"/>
</dbReference>
<protein>
    <submittedName>
        <fullName evidence="10">Rubredoxin</fullName>
    </submittedName>
</protein>
<accession>G9Y5T0</accession>
<dbReference type="CDD" id="cd00730">
    <property type="entry name" value="rubredoxin"/>
    <property type="match status" value="1"/>
</dbReference>
<dbReference type="AlphaFoldDB" id="G9Y5T0"/>
<dbReference type="SMART" id="SM00849">
    <property type="entry name" value="Lactamase_B"/>
    <property type="match status" value="1"/>
</dbReference>
<dbReference type="GO" id="GO:0010181">
    <property type="term" value="F:FMN binding"/>
    <property type="evidence" value="ECO:0007669"/>
    <property type="project" value="InterPro"/>
</dbReference>
<keyword evidence="4" id="KW-0288">FMN</keyword>
<proteinExistence type="inferred from homology"/>
<dbReference type="InterPro" id="IPR036866">
    <property type="entry name" value="RibonucZ/Hydroxyglut_hydro"/>
</dbReference>
<evidence type="ECO:0000259" key="9">
    <source>
        <dbReference type="PROSITE" id="PS50903"/>
    </source>
</evidence>
<dbReference type="Gene3D" id="2.20.28.10">
    <property type="match status" value="1"/>
</dbReference>
<dbReference type="PROSITE" id="PS50903">
    <property type="entry name" value="RUBREDOXIN_LIKE"/>
    <property type="match status" value="1"/>
</dbReference>
<evidence type="ECO:0000256" key="1">
    <source>
        <dbReference type="ARBA" id="ARBA00007121"/>
    </source>
</evidence>
<dbReference type="NCBIfam" id="NF003954">
    <property type="entry name" value="PRK05452.1"/>
    <property type="match status" value="1"/>
</dbReference>
<dbReference type="Gene3D" id="3.40.50.360">
    <property type="match status" value="1"/>
</dbReference>
<evidence type="ECO:0000313" key="11">
    <source>
        <dbReference type="Proteomes" id="UP000005959"/>
    </source>
</evidence>
<dbReference type="SUPFAM" id="SSF52218">
    <property type="entry name" value="Flavoproteins"/>
    <property type="match status" value="1"/>
</dbReference>
<evidence type="ECO:0000256" key="7">
    <source>
        <dbReference type="ARBA" id="ARBA00023004"/>
    </source>
</evidence>
<organism evidence="10 11">
    <name type="scientific">Hafnia alvei ATCC 51873</name>
    <dbReference type="NCBI Taxonomy" id="1002364"/>
    <lineage>
        <taxon>Bacteria</taxon>
        <taxon>Pseudomonadati</taxon>
        <taxon>Pseudomonadota</taxon>
        <taxon>Gammaproteobacteria</taxon>
        <taxon>Enterobacterales</taxon>
        <taxon>Hafniaceae</taxon>
        <taxon>Hafnia</taxon>
    </lineage>
</organism>
<dbReference type="PRINTS" id="PR00163">
    <property type="entry name" value="RUBREDOXIN"/>
</dbReference>
<dbReference type="NCBIfam" id="NF008887">
    <property type="entry name" value="PRK11921.1"/>
    <property type="match status" value="1"/>
</dbReference>
<dbReference type="PATRIC" id="fig|1002364.3.peg.1747"/>
<feature type="domain" description="Rubredoxin-like" evidence="9">
    <location>
        <begin position="421"/>
        <end position="472"/>
    </location>
</feature>
<dbReference type="GO" id="GO:0005506">
    <property type="term" value="F:iron ion binding"/>
    <property type="evidence" value="ECO:0007669"/>
    <property type="project" value="InterPro"/>
</dbReference>
<evidence type="ECO:0000256" key="6">
    <source>
        <dbReference type="ARBA" id="ARBA00022982"/>
    </source>
</evidence>
<evidence type="ECO:0000256" key="2">
    <source>
        <dbReference type="ARBA" id="ARBA00022448"/>
    </source>
</evidence>
<reference evidence="10 11" key="1">
    <citation type="submission" date="2011-08" db="EMBL/GenBank/DDBJ databases">
        <authorList>
            <person name="Weinstock G."/>
            <person name="Sodergren E."/>
            <person name="Clifton S."/>
            <person name="Fulton L."/>
            <person name="Fulton B."/>
            <person name="Courtney L."/>
            <person name="Fronick C."/>
            <person name="Harrison M."/>
            <person name="Strong C."/>
            <person name="Farmer C."/>
            <person name="Delahaunty K."/>
            <person name="Markovic C."/>
            <person name="Hall O."/>
            <person name="Minx P."/>
            <person name="Tomlinson C."/>
            <person name="Mitreva M."/>
            <person name="Hou S."/>
            <person name="Chen J."/>
            <person name="Wollam A."/>
            <person name="Pepin K.H."/>
            <person name="Johnson M."/>
            <person name="Bhonagiri V."/>
            <person name="Zhang X."/>
            <person name="Suruliraj S."/>
            <person name="Warren W."/>
            <person name="Chinwalla A."/>
            <person name="Mardis E.R."/>
            <person name="Wilson R.K."/>
        </authorList>
    </citation>
    <scope>NUCLEOTIDE SEQUENCE [LARGE SCALE GENOMIC DNA]</scope>
    <source>
        <strain evidence="10 11">ATCC 51873</strain>
    </source>
</reference>
<dbReference type="PANTHER" id="PTHR43717:SF1">
    <property type="entry name" value="ANAEROBIC NITRIC OXIDE REDUCTASE FLAVORUBREDOXIN"/>
    <property type="match status" value="1"/>
</dbReference>
<dbReference type="CDD" id="cd07709">
    <property type="entry name" value="flavodiiron_proteins_MBL-fold"/>
    <property type="match status" value="1"/>
</dbReference>
<gene>
    <name evidence="10" type="ORF">HMPREF0454_01924</name>
</gene>
<dbReference type="PROSITE" id="PS50902">
    <property type="entry name" value="FLAVODOXIN_LIKE"/>
    <property type="match status" value="1"/>
</dbReference>
<dbReference type="PIRSF" id="PIRSF005243">
    <property type="entry name" value="ROO"/>
    <property type="match status" value="1"/>
</dbReference>
<evidence type="ECO:0000259" key="8">
    <source>
        <dbReference type="PROSITE" id="PS50902"/>
    </source>
</evidence>
<comment type="caution">
    <text evidence="10">The sequence shown here is derived from an EMBL/GenBank/DDBJ whole genome shotgun (WGS) entry which is preliminary data.</text>
</comment>
<dbReference type="SUPFAM" id="SSF57802">
    <property type="entry name" value="Rubredoxin-like"/>
    <property type="match status" value="1"/>
</dbReference>
<keyword evidence="2" id="KW-0813">Transport</keyword>
<keyword evidence="6" id="KW-0249">Electron transport</keyword>
<sequence>MKNNQEWFMAIQVKNNVYWVGKQDWELREFHGSEYSTHKGSSYNSYLIKEEKNVLIDTVWTPYAAEFVANLEREIDLNKIDFIIANHAESDHSGALPALMAKIPNTPIYCTANGVNSIKGHYHQDWNFRVVKTGDSIDIGNGKKLVFVEAPMLHWPDSMMTYMTEDALLFSNDAFGQHLASACLFNDEIDQNELYNECIKYYANILTPFSKLVTKKIEEVLSLNLPLDMICTSHGIIWRDNPAQIVENYLKWADSYQENQITLIYDTMWNGTRTMSEAIARGIRQADPSVVVKQFNLANSDKNDVLTEVFKSKGILVGSPTVNNVMLPQVAGLLEEMQGLRFTGKTAAAFGSHGWSGGAVDRISSRLQDCGFMMMRGIKAEWKPTEDAVAQCEAFGAEFARQFGIPACCDTGCGGAEKATSGKWICRTCSWVYDPELGEPNQGVPAGTAWEDVPESFLCPVCLMGKDDFYPAD</sequence>
<comment type="similarity">
    <text evidence="1">In the N-terminal section; belongs to the zinc metallo-hydrolase group 3 family.</text>
</comment>
<evidence type="ECO:0000256" key="4">
    <source>
        <dbReference type="ARBA" id="ARBA00022643"/>
    </source>
</evidence>
<dbReference type="PANTHER" id="PTHR43717">
    <property type="entry name" value="ANAEROBIC NITRIC OXIDE REDUCTASE FLAVORUBREDOXIN"/>
    <property type="match status" value="1"/>
</dbReference>
<dbReference type="Pfam" id="PF19583">
    <property type="entry name" value="ODP"/>
    <property type="match status" value="1"/>
</dbReference>
<dbReference type="EMBL" id="AGCI01000039">
    <property type="protein sequence ID" value="EHM43442.1"/>
    <property type="molecule type" value="Genomic_DNA"/>
</dbReference>
<evidence type="ECO:0000256" key="5">
    <source>
        <dbReference type="ARBA" id="ARBA00022723"/>
    </source>
</evidence>
<dbReference type="InterPro" id="IPR001279">
    <property type="entry name" value="Metallo-B-lactamas"/>
</dbReference>